<protein>
    <submittedName>
        <fullName evidence="1">Uncharacterized protein</fullName>
    </submittedName>
</protein>
<proteinExistence type="predicted"/>
<dbReference type="Proteomes" id="UP001338137">
    <property type="component" value="Unassembled WGS sequence"/>
</dbReference>
<reference evidence="1 2" key="1">
    <citation type="submission" date="2023-03" db="EMBL/GenBank/DDBJ databases">
        <title>Bacillus Genome Sequencing.</title>
        <authorList>
            <person name="Dunlap C."/>
        </authorList>
    </citation>
    <scope>NUCLEOTIDE SEQUENCE [LARGE SCALE GENOMIC DNA]</scope>
    <source>
        <strain evidence="1 2">BD-533</strain>
    </source>
</reference>
<evidence type="ECO:0000313" key="1">
    <source>
        <dbReference type="EMBL" id="MEC0231169.1"/>
    </source>
</evidence>
<organism evidence="1 2">
    <name type="scientific">Paenibacillus alba</name>
    <dbReference type="NCBI Taxonomy" id="1197127"/>
    <lineage>
        <taxon>Bacteria</taxon>
        <taxon>Bacillati</taxon>
        <taxon>Bacillota</taxon>
        <taxon>Bacilli</taxon>
        <taxon>Bacillales</taxon>
        <taxon>Paenibacillaceae</taxon>
        <taxon>Paenibacillus</taxon>
    </lineage>
</organism>
<name>A0ABU6GAF3_9BACL</name>
<dbReference type="EMBL" id="JARLKY010000088">
    <property type="protein sequence ID" value="MEC0231169.1"/>
    <property type="molecule type" value="Genomic_DNA"/>
</dbReference>
<evidence type="ECO:0000313" key="2">
    <source>
        <dbReference type="Proteomes" id="UP001338137"/>
    </source>
</evidence>
<comment type="caution">
    <text evidence="1">The sequence shown here is derived from an EMBL/GenBank/DDBJ whole genome shotgun (WGS) entry which is preliminary data.</text>
</comment>
<sequence>MNLSELSEIQCPIAKKYIIQLLQRMEKLEQKQQPTPAIGFHMKEGEKQIETASKNVKYNLYD</sequence>
<accession>A0ABU6GAF3</accession>
<keyword evidence="2" id="KW-1185">Reference proteome</keyword>
<dbReference type="RefSeq" id="WP_326075112.1">
    <property type="nucleotide sequence ID" value="NZ_JARLKY010000088.1"/>
</dbReference>
<gene>
    <name evidence="1" type="ORF">P4I72_29140</name>
</gene>